<evidence type="ECO:0000313" key="2">
    <source>
        <dbReference type="Proteomes" id="UP001165427"/>
    </source>
</evidence>
<feature type="non-terminal residue" evidence="1">
    <location>
        <position position="1"/>
    </location>
</feature>
<dbReference type="RefSeq" id="WP_246915290.1">
    <property type="nucleotide sequence ID" value="NZ_JALJRB010000081.1"/>
</dbReference>
<protein>
    <submittedName>
        <fullName evidence="1">Type II toxin-antitoxin system VapB family antitoxin</fullName>
    </submittedName>
</protein>
<dbReference type="InterPro" id="IPR019239">
    <property type="entry name" value="VapB_antitoxin"/>
</dbReference>
<proteinExistence type="predicted"/>
<name>A0AA41R4I4_9BACT</name>
<sequence length="93" mass="10661">LAQKILAFCHTIDTYWYVYLTHILIRSSHMRTTLNIEDALIEKASKLTGINEKTALVRKGLETLISLESSRRLAELGGSEKNIDMPKRRRSEC</sequence>
<dbReference type="Pfam" id="PF09957">
    <property type="entry name" value="VapB_antitoxin"/>
    <property type="match status" value="1"/>
</dbReference>
<accession>A0AA41R4I4</accession>
<comment type="caution">
    <text evidence="1">The sequence shown here is derived from an EMBL/GenBank/DDBJ whole genome shotgun (WGS) entry which is preliminary data.</text>
</comment>
<organism evidence="1 2">
    <name type="scientific">Desulfatitalea alkaliphila</name>
    <dbReference type="NCBI Taxonomy" id="2929485"/>
    <lineage>
        <taxon>Bacteria</taxon>
        <taxon>Pseudomonadati</taxon>
        <taxon>Thermodesulfobacteriota</taxon>
        <taxon>Desulfobacteria</taxon>
        <taxon>Desulfobacterales</taxon>
        <taxon>Desulfosarcinaceae</taxon>
        <taxon>Desulfatitalea</taxon>
    </lineage>
</organism>
<evidence type="ECO:0000313" key="1">
    <source>
        <dbReference type="EMBL" id="MCJ8503222.1"/>
    </source>
</evidence>
<gene>
    <name evidence="1" type="ORF">MRX98_21795</name>
</gene>
<dbReference type="Proteomes" id="UP001165427">
    <property type="component" value="Unassembled WGS sequence"/>
</dbReference>
<keyword evidence="2" id="KW-1185">Reference proteome</keyword>
<reference evidence="1" key="1">
    <citation type="submission" date="2022-04" db="EMBL/GenBank/DDBJ databases">
        <title>Desulfatitalea alkaliphila sp. nov., a novel anaerobic sulfate-reducing bacterium isolated from terrestrial mud volcano, Taman Peninsula, Russia.</title>
        <authorList>
            <person name="Khomyakova M.A."/>
            <person name="Merkel A.Y."/>
            <person name="Slobodkin A.I."/>
        </authorList>
    </citation>
    <scope>NUCLEOTIDE SEQUENCE</scope>
    <source>
        <strain evidence="1">M08but</strain>
    </source>
</reference>
<dbReference type="EMBL" id="JALJRB010000081">
    <property type="protein sequence ID" value="MCJ8503222.1"/>
    <property type="molecule type" value="Genomic_DNA"/>
</dbReference>
<dbReference type="AlphaFoldDB" id="A0AA41R4I4"/>